<sequence length="92" mass="9594">MGRSGVGFGVCCERVRSDTRDGLCLASRGLCLLQRRGGRQLAAQHGGGNAVLPLYFSRAVAAAAPIFAVAAGLTWYKRACMCSVPGAVIVRP</sequence>
<keyword evidence="1" id="KW-0812">Transmembrane</keyword>
<reference evidence="2 3" key="1">
    <citation type="submission" date="2019-05" db="EMBL/GenBank/DDBJ databases">
        <title>Another draft genome of Portunus trituberculatus and its Hox gene families provides insights of decapod evolution.</title>
        <authorList>
            <person name="Jeong J.-H."/>
            <person name="Song I."/>
            <person name="Kim S."/>
            <person name="Choi T."/>
            <person name="Kim D."/>
            <person name="Ryu S."/>
            <person name="Kim W."/>
        </authorList>
    </citation>
    <scope>NUCLEOTIDE SEQUENCE [LARGE SCALE GENOMIC DNA]</scope>
    <source>
        <tissue evidence="2">Muscle</tissue>
    </source>
</reference>
<keyword evidence="1" id="KW-0472">Membrane</keyword>
<organism evidence="2 3">
    <name type="scientific">Portunus trituberculatus</name>
    <name type="common">Swimming crab</name>
    <name type="synonym">Neptunus trituberculatus</name>
    <dbReference type="NCBI Taxonomy" id="210409"/>
    <lineage>
        <taxon>Eukaryota</taxon>
        <taxon>Metazoa</taxon>
        <taxon>Ecdysozoa</taxon>
        <taxon>Arthropoda</taxon>
        <taxon>Crustacea</taxon>
        <taxon>Multicrustacea</taxon>
        <taxon>Malacostraca</taxon>
        <taxon>Eumalacostraca</taxon>
        <taxon>Eucarida</taxon>
        <taxon>Decapoda</taxon>
        <taxon>Pleocyemata</taxon>
        <taxon>Brachyura</taxon>
        <taxon>Eubrachyura</taxon>
        <taxon>Portunoidea</taxon>
        <taxon>Portunidae</taxon>
        <taxon>Portuninae</taxon>
        <taxon>Portunus</taxon>
    </lineage>
</organism>
<feature type="transmembrane region" description="Helical" evidence="1">
    <location>
        <begin position="55"/>
        <end position="76"/>
    </location>
</feature>
<proteinExistence type="predicted"/>
<evidence type="ECO:0000256" key="1">
    <source>
        <dbReference type="SAM" id="Phobius"/>
    </source>
</evidence>
<name>A0A5B7D9V8_PORTR</name>
<dbReference type="Proteomes" id="UP000324222">
    <property type="component" value="Unassembled WGS sequence"/>
</dbReference>
<protein>
    <submittedName>
        <fullName evidence="2">Uncharacterized protein</fullName>
    </submittedName>
</protein>
<evidence type="ECO:0000313" key="3">
    <source>
        <dbReference type="Proteomes" id="UP000324222"/>
    </source>
</evidence>
<keyword evidence="1" id="KW-1133">Transmembrane helix</keyword>
<keyword evidence="3" id="KW-1185">Reference proteome</keyword>
<accession>A0A5B7D9V8</accession>
<gene>
    <name evidence="2" type="ORF">E2C01_010965</name>
</gene>
<dbReference type="EMBL" id="VSRR010000645">
    <property type="protein sequence ID" value="MPC18091.1"/>
    <property type="molecule type" value="Genomic_DNA"/>
</dbReference>
<dbReference type="AlphaFoldDB" id="A0A5B7D9V8"/>
<comment type="caution">
    <text evidence="2">The sequence shown here is derived from an EMBL/GenBank/DDBJ whole genome shotgun (WGS) entry which is preliminary data.</text>
</comment>
<evidence type="ECO:0000313" key="2">
    <source>
        <dbReference type="EMBL" id="MPC18091.1"/>
    </source>
</evidence>